<dbReference type="NCBIfam" id="TIGR01560">
    <property type="entry name" value="put_DNA_pack"/>
    <property type="match status" value="1"/>
</dbReference>
<dbReference type="STRING" id="981384.GCA_000192475_02024"/>
<dbReference type="OrthoDB" id="8478788at2"/>
<protein>
    <submittedName>
        <fullName evidence="1">Putative phiE125 gp8 family phage protein</fullName>
    </submittedName>
</protein>
<dbReference type="EMBL" id="RCCT01000001">
    <property type="protein sequence ID" value="RLK10982.1"/>
    <property type="molecule type" value="Genomic_DNA"/>
</dbReference>
<gene>
    <name evidence="1" type="ORF">CLV75_0970</name>
</gene>
<sequence>MMLIEETAIADAALPVDQFKAHLRLGTGFAEDDVQDQVLNGFLRAAIAAIEARTGKVLIERNFSWSLNGWRDPAGEALPVAPVTSVDAVTRTDAAGTETAVEAVAYRLERDSQRPRLRPAGATLPAITTGGAVKIAFTAGMATNWGGLPADLRQAVLLLAAHYYEYRDETALGAGCMPFGVTSLIQRYRMVRFGAGVMQ</sequence>
<proteinExistence type="predicted"/>
<evidence type="ECO:0000313" key="2">
    <source>
        <dbReference type="Proteomes" id="UP000271700"/>
    </source>
</evidence>
<evidence type="ECO:0000313" key="1">
    <source>
        <dbReference type="EMBL" id="RLK10982.1"/>
    </source>
</evidence>
<comment type="caution">
    <text evidence="1">The sequence shown here is derived from an EMBL/GenBank/DDBJ whole genome shotgun (WGS) entry which is preliminary data.</text>
</comment>
<dbReference type="RefSeq" id="WP_010442104.1">
    <property type="nucleotide sequence ID" value="NZ_AEYW01000013.1"/>
</dbReference>
<accession>A0A497ZT90</accession>
<name>A0A497ZT90_9RHOB</name>
<dbReference type="CDD" id="cd08054">
    <property type="entry name" value="gp6"/>
    <property type="match status" value="1"/>
</dbReference>
<dbReference type="Proteomes" id="UP000271700">
    <property type="component" value="Unassembled WGS sequence"/>
</dbReference>
<dbReference type="InterPro" id="IPR011738">
    <property type="entry name" value="Phage_CHP"/>
</dbReference>
<dbReference type="NCBIfam" id="TIGR02215">
    <property type="entry name" value="phage_chp_gp8"/>
    <property type="match status" value="1"/>
</dbReference>
<keyword evidence="2" id="KW-1185">Reference proteome</keyword>
<reference evidence="1 2" key="1">
    <citation type="submission" date="2018-10" db="EMBL/GenBank/DDBJ databases">
        <title>Genomic Encyclopedia of Archaeal and Bacterial Type Strains, Phase II (KMG-II): from individual species to whole genera.</title>
        <authorList>
            <person name="Goeker M."/>
        </authorList>
    </citation>
    <scope>NUCLEOTIDE SEQUENCE [LARGE SCALE GENOMIC DNA]</scope>
    <source>
        <strain evidence="1 2">DSM 29317</strain>
    </source>
</reference>
<organism evidence="1 2">
    <name type="scientific">Ruegeria conchae</name>
    <dbReference type="NCBI Taxonomy" id="981384"/>
    <lineage>
        <taxon>Bacteria</taxon>
        <taxon>Pseudomonadati</taxon>
        <taxon>Pseudomonadota</taxon>
        <taxon>Alphaproteobacteria</taxon>
        <taxon>Rhodobacterales</taxon>
        <taxon>Roseobacteraceae</taxon>
        <taxon>Ruegeria</taxon>
    </lineage>
</organism>
<dbReference type="Gene3D" id="1.10.3230.30">
    <property type="entry name" value="Phage gp6-like head-tail connector protein"/>
    <property type="match status" value="1"/>
</dbReference>
<dbReference type="InterPro" id="IPR006450">
    <property type="entry name" value="Phage_HK97_gp6-like"/>
</dbReference>
<dbReference type="AlphaFoldDB" id="A0A497ZT90"/>